<accession>A0A845LEP9</accession>
<keyword evidence="1" id="KW-0808">Transferase</keyword>
<dbReference type="InterPro" id="IPR050179">
    <property type="entry name" value="Trans_hexapeptide_repeat"/>
</dbReference>
<reference evidence="1 2" key="1">
    <citation type="submission" date="2020-01" db="EMBL/GenBank/DDBJ databases">
        <title>Whole genome sequence of Heliobacterium gestii DSM 11169.</title>
        <authorList>
            <person name="Kyndt J.A."/>
            <person name="Meyer T.E."/>
        </authorList>
    </citation>
    <scope>NUCLEOTIDE SEQUENCE [LARGE SCALE GENOMIC DNA]</scope>
    <source>
        <strain evidence="1 2">DSM 11169</strain>
    </source>
</reference>
<sequence>MEKTRKLVIVGDSAFAEVAYEYFTYDSEYEVVAFSVEKEYIIKESMLGLPIVPFEELERDYPPENYFVFVAIVYTQLNRLRTRLYKAAKEKGFAMASYISPHAFVWRNCKIGEHCFIFENNVIQPFVTIGDNVVLWSGNHIGHHSVIRENCFFSSHVVVSGFVNVGKNCFLGVNATIANNMSIGDDCLIGANALVAKSIESNSIVRGKYGEITPQVALRMYGVKE</sequence>
<keyword evidence="1" id="KW-0012">Acyltransferase</keyword>
<evidence type="ECO:0000313" key="1">
    <source>
        <dbReference type="EMBL" id="MZP43099.1"/>
    </source>
</evidence>
<dbReference type="CDD" id="cd03360">
    <property type="entry name" value="LbH_AT_putative"/>
    <property type="match status" value="1"/>
</dbReference>
<dbReference type="NCBIfam" id="TIGR03570">
    <property type="entry name" value="NeuD_NnaD"/>
    <property type="match status" value="1"/>
</dbReference>
<dbReference type="EMBL" id="WXEX01000006">
    <property type="protein sequence ID" value="MZP43099.1"/>
    <property type="molecule type" value="Genomic_DNA"/>
</dbReference>
<dbReference type="Gene3D" id="3.40.50.20">
    <property type="match status" value="1"/>
</dbReference>
<dbReference type="InterPro" id="IPR020019">
    <property type="entry name" value="AcTrfase_PglD-like"/>
</dbReference>
<evidence type="ECO:0000313" key="2">
    <source>
        <dbReference type="Proteomes" id="UP000471031"/>
    </source>
</evidence>
<dbReference type="AlphaFoldDB" id="A0A845LEP9"/>
<dbReference type="Pfam" id="PF00132">
    <property type="entry name" value="Hexapep"/>
    <property type="match status" value="2"/>
</dbReference>
<dbReference type="Gene3D" id="2.160.10.10">
    <property type="entry name" value="Hexapeptide repeat proteins"/>
    <property type="match status" value="1"/>
</dbReference>
<dbReference type="GO" id="GO:0016746">
    <property type="term" value="F:acyltransferase activity"/>
    <property type="evidence" value="ECO:0007669"/>
    <property type="project" value="UniProtKB-KW"/>
</dbReference>
<proteinExistence type="predicted"/>
<dbReference type="InterPro" id="IPR011004">
    <property type="entry name" value="Trimer_LpxA-like_sf"/>
</dbReference>
<name>A0A845LEP9_HELGE</name>
<gene>
    <name evidence="1" type="ORF">GTO89_08630</name>
</gene>
<dbReference type="PANTHER" id="PTHR43300:SF4">
    <property type="entry name" value="ACYL-[ACYL-CARRIER-PROTEIN]--UDP-N-ACETYLGLUCOSAMINE O-ACYLTRANSFERASE"/>
    <property type="match status" value="1"/>
</dbReference>
<keyword evidence="2" id="KW-1185">Reference proteome</keyword>
<dbReference type="PANTHER" id="PTHR43300">
    <property type="entry name" value="ACETYLTRANSFERASE"/>
    <property type="match status" value="1"/>
</dbReference>
<dbReference type="OrthoDB" id="9801456at2"/>
<dbReference type="SUPFAM" id="SSF51161">
    <property type="entry name" value="Trimeric LpxA-like enzymes"/>
    <property type="match status" value="1"/>
</dbReference>
<dbReference type="Proteomes" id="UP000471031">
    <property type="component" value="Unassembled WGS sequence"/>
</dbReference>
<dbReference type="InterPro" id="IPR001451">
    <property type="entry name" value="Hexapep"/>
</dbReference>
<protein>
    <submittedName>
        <fullName evidence="1">Sugar O-acyltransferase</fullName>
    </submittedName>
</protein>
<comment type="caution">
    <text evidence="1">The sequence shown here is derived from an EMBL/GenBank/DDBJ whole genome shotgun (WGS) entry which is preliminary data.</text>
</comment>
<organism evidence="1 2">
    <name type="scientific">Heliomicrobium gestii</name>
    <name type="common">Heliobacterium gestii</name>
    <dbReference type="NCBI Taxonomy" id="2699"/>
    <lineage>
        <taxon>Bacteria</taxon>
        <taxon>Bacillati</taxon>
        <taxon>Bacillota</taxon>
        <taxon>Clostridia</taxon>
        <taxon>Eubacteriales</taxon>
        <taxon>Heliobacteriaceae</taxon>
        <taxon>Heliomicrobium</taxon>
    </lineage>
</organism>